<evidence type="ECO:0000313" key="10">
    <source>
        <dbReference type="Proteomes" id="UP000229730"/>
    </source>
</evidence>
<dbReference type="EMBL" id="PDEM01000007">
    <property type="protein sequence ID" value="PHZ86627.1"/>
    <property type="molecule type" value="Genomic_DNA"/>
</dbReference>
<dbReference type="Proteomes" id="UP000229730">
    <property type="component" value="Unassembled WGS sequence"/>
</dbReference>
<dbReference type="EC" id="2.7.13.3" evidence="2"/>
<dbReference type="CDD" id="cd00075">
    <property type="entry name" value="HATPase"/>
    <property type="match status" value="1"/>
</dbReference>
<evidence type="ECO:0000256" key="2">
    <source>
        <dbReference type="ARBA" id="ARBA00012438"/>
    </source>
</evidence>
<dbReference type="Gene3D" id="3.30.565.10">
    <property type="entry name" value="Histidine kinase-like ATPase, C-terminal domain"/>
    <property type="match status" value="1"/>
</dbReference>
<keyword evidence="7" id="KW-0812">Transmembrane</keyword>
<keyword evidence="3" id="KW-0808">Transferase</keyword>
<dbReference type="AlphaFoldDB" id="A0A2G4YWA9"/>
<protein>
    <recommendedName>
        <fullName evidence="2">histidine kinase</fullName>
        <ecNumber evidence="2">2.7.13.3</ecNumber>
    </recommendedName>
</protein>
<evidence type="ECO:0000256" key="3">
    <source>
        <dbReference type="ARBA" id="ARBA00022679"/>
    </source>
</evidence>
<dbReference type="PANTHER" id="PTHR44936:SF10">
    <property type="entry name" value="SENSOR PROTEIN RSTB"/>
    <property type="match status" value="1"/>
</dbReference>
<dbReference type="SMART" id="SM00387">
    <property type="entry name" value="HATPase_c"/>
    <property type="match status" value="1"/>
</dbReference>
<evidence type="ECO:0000256" key="5">
    <source>
        <dbReference type="ARBA" id="ARBA00022777"/>
    </source>
</evidence>
<sequence length="467" mass="52139">MVEKLKKLSIKSNLSVRLLLLTFSFVLLAEILIYVPSIANYRKSWLEERLSAANIAILAIEAAPDNMINEMMTKKLLTHAGVDAIVLKQKDKSQLVLNTDQPLEIKARYDLRDASYWTLVIDAMKTMFHVHPHNSMIQVTGSTDFTQPAQDNSYLQIIFHEDLLCEDMYAFSYNVMILSIIISLITAGLVYYSLSCLLIRPVRRLTNSVMSFRAAPEKATDDLTSDGRSDEIGIVMNEVGAMQTEIRRALTQKKHLAQLGESVSKINHDLRNILSSAQMVSDHLTTIDNPTVQKLTPRFVSALDRAVELCETTLKYGKAGIIKPILAPVDLKELVDEIALSYGIDDQPDLKFTNNIPRGFSLNADADQMYRVFMNLTRNALQAMHHRGEITITVQEENGQHVIDFSDNGPGIPDRIKATLFQPFHGSSNGGSGLGLAISREIIEAHGGTLELLQTDEKGSRFRITLP</sequence>
<keyword evidence="7" id="KW-0472">Membrane</keyword>
<accession>A0A2G4YWA9</accession>
<dbReference type="PANTHER" id="PTHR44936">
    <property type="entry name" value="SENSOR PROTEIN CREC"/>
    <property type="match status" value="1"/>
</dbReference>
<dbReference type="PRINTS" id="PR00344">
    <property type="entry name" value="BCTRLSENSOR"/>
</dbReference>
<dbReference type="InterPro" id="IPR036890">
    <property type="entry name" value="HATPase_C_sf"/>
</dbReference>
<feature type="transmembrane region" description="Helical" evidence="7">
    <location>
        <begin position="14"/>
        <end position="35"/>
    </location>
</feature>
<dbReference type="PROSITE" id="PS50109">
    <property type="entry name" value="HIS_KIN"/>
    <property type="match status" value="1"/>
</dbReference>
<dbReference type="Gene3D" id="6.10.340.10">
    <property type="match status" value="1"/>
</dbReference>
<dbReference type="OrthoDB" id="9784218at2"/>
<evidence type="ECO:0000256" key="7">
    <source>
        <dbReference type="SAM" id="Phobius"/>
    </source>
</evidence>
<dbReference type="SUPFAM" id="SSF55874">
    <property type="entry name" value="ATPase domain of HSP90 chaperone/DNA topoisomerase II/histidine kinase"/>
    <property type="match status" value="1"/>
</dbReference>
<dbReference type="InterPro" id="IPR005467">
    <property type="entry name" value="His_kinase_dom"/>
</dbReference>
<keyword evidence="10" id="KW-1185">Reference proteome</keyword>
<evidence type="ECO:0000256" key="4">
    <source>
        <dbReference type="ARBA" id="ARBA00022741"/>
    </source>
</evidence>
<evidence type="ECO:0000256" key="1">
    <source>
        <dbReference type="ARBA" id="ARBA00000085"/>
    </source>
</evidence>
<dbReference type="InterPro" id="IPR004358">
    <property type="entry name" value="Sig_transdc_His_kin-like_C"/>
</dbReference>
<proteinExistence type="predicted"/>
<reference evidence="9 10" key="1">
    <citation type="submission" date="2017-10" db="EMBL/GenBank/DDBJ databases">
        <title>Frigbacter circumglobatus gen. nov. sp. nov., isolated from sediment cultured in situ.</title>
        <authorList>
            <person name="Zhao Z."/>
        </authorList>
    </citation>
    <scope>NUCLEOTIDE SEQUENCE [LARGE SCALE GENOMIC DNA]</scope>
    <source>
        <strain evidence="9 10">ZYL</strain>
    </source>
</reference>
<keyword evidence="4" id="KW-0547">Nucleotide-binding</keyword>
<comment type="catalytic activity">
    <reaction evidence="1">
        <text>ATP + protein L-histidine = ADP + protein N-phospho-L-histidine.</text>
        <dbReference type="EC" id="2.7.13.3"/>
    </reaction>
</comment>
<dbReference type="RefSeq" id="WP_099471003.1">
    <property type="nucleotide sequence ID" value="NZ_CAXBMK010000004.1"/>
</dbReference>
<dbReference type="InterPro" id="IPR003594">
    <property type="entry name" value="HATPase_dom"/>
</dbReference>
<dbReference type="GO" id="GO:0004673">
    <property type="term" value="F:protein histidine kinase activity"/>
    <property type="evidence" value="ECO:0007669"/>
    <property type="project" value="UniProtKB-EC"/>
</dbReference>
<keyword evidence="6" id="KW-0067">ATP-binding</keyword>
<keyword evidence="5 9" id="KW-0418">Kinase</keyword>
<organism evidence="9 10">
    <name type="scientific">Paremcibacter congregatus</name>
    <dbReference type="NCBI Taxonomy" id="2043170"/>
    <lineage>
        <taxon>Bacteria</taxon>
        <taxon>Pseudomonadati</taxon>
        <taxon>Pseudomonadota</taxon>
        <taxon>Alphaproteobacteria</taxon>
        <taxon>Emcibacterales</taxon>
        <taxon>Emcibacteraceae</taxon>
        <taxon>Paremcibacter</taxon>
    </lineage>
</organism>
<dbReference type="GO" id="GO:0005524">
    <property type="term" value="F:ATP binding"/>
    <property type="evidence" value="ECO:0007669"/>
    <property type="project" value="UniProtKB-KW"/>
</dbReference>
<feature type="transmembrane region" description="Helical" evidence="7">
    <location>
        <begin position="171"/>
        <end position="194"/>
    </location>
</feature>
<dbReference type="Pfam" id="PF02518">
    <property type="entry name" value="HATPase_c"/>
    <property type="match status" value="1"/>
</dbReference>
<dbReference type="InterPro" id="IPR050980">
    <property type="entry name" value="2C_sensor_his_kinase"/>
</dbReference>
<comment type="caution">
    <text evidence="9">The sequence shown here is derived from an EMBL/GenBank/DDBJ whole genome shotgun (WGS) entry which is preliminary data.</text>
</comment>
<name>A0A2G4YWA9_9PROT</name>
<evidence type="ECO:0000256" key="6">
    <source>
        <dbReference type="ARBA" id="ARBA00022840"/>
    </source>
</evidence>
<keyword evidence="7" id="KW-1133">Transmembrane helix</keyword>
<feature type="domain" description="Histidine kinase" evidence="8">
    <location>
        <begin position="265"/>
        <end position="467"/>
    </location>
</feature>
<evidence type="ECO:0000313" key="9">
    <source>
        <dbReference type="EMBL" id="PHZ86627.1"/>
    </source>
</evidence>
<evidence type="ECO:0000259" key="8">
    <source>
        <dbReference type="PROSITE" id="PS50109"/>
    </source>
</evidence>
<dbReference type="InParanoid" id="A0A2G4YWA9"/>
<gene>
    <name evidence="9" type="ORF">CRD36_01760</name>
</gene>